<keyword evidence="1" id="KW-0805">Transcription regulation</keyword>
<dbReference type="Gene3D" id="3.10.390.10">
    <property type="entry name" value="SAND domain-like"/>
    <property type="match status" value="1"/>
</dbReference>
<dbReference type="GO" id="GO:0003677">
    <property type="term" value="F:DNA binding"/>
    <property type="evidence" value="ECO:0007669"/>
    <property type="project" value="UniProtKB-KW"/>
</dbReference>
<evidence type="ECO:0000256" key="3">
    <source>
        <dbReference type="ARBA" id="ARBA00023242"/>
    </source>
</evidence>
<accession>A8X3U3</accession>
<organism evidence="7 8">
    <name type="scientific">Caenorhabditis briggsae</name>
    <dbReference type="NCBI Taxonomy" id="6238"/>
    <lineage>
        <taxon>Eukaryota</taxon>
        <taxon>Metazoa</taxon>
        <taxon>Ecdysozoa</taxon>
        <taxon>Nematoda</taxon>
        <taxon>Chromadorea</taxon>
        <taxon>Rhabditida</taxon>
        <taxon>Rhabditina</taxon>
        <taxon>Rhabditomorpha</taxon>
        <taxon>Rhabditoidea</taxon>
        <taxon>Rhabditidae</taxon>
        <taxon>Peloderinae</taxon>
        <taxon>Caenorhabditis</taxon>
    </lineage>
</organism>
<evidence type="ECO:0000256" key="4">
    <source>
        <dbReference type="SAM" id="Coils"/>
    </source>
</evidence>
<feature type="compositionally biased region" description="Acidic residues" evidence="5">
    <location>
        <begin position="28"/>
        <end position="38"/>
    </location>
</feature>
<evidence type="ECO:0000256" key="1">
    <source>
        <dbReference type="ARBA" id="ARBA00023015"/>
    </source>
</evidence>
<dbReference type="OMA" id="FICPGIR"/>
<feature type="coiled-coil region" evidence="4">
    <location>
        <begin position="258"/>
        <end position="285"/>
    </location>
</feature>
<protein>
    <submittedName>
        <fullName evidence="7">Protein CBR-GMEB-1</fullName>
    </submittedName>
</protein>
<dbReference type="InterPro" id="IPR010919">
    <property type="entry name" value="SAND-like_dom_sf"/>
</dbReference>
<dbReference type="FunCoup" id="A8X3U3">
    <property type="interactions" value="26"/>
</dbReference>
<reference evidence="7 8" key="1">
    <citation type="journal article" date="2003" name="PLoS Biol.">
        <title>The genome sequence of Caenorhabditis briggsae: a platform for comparative genomics.</title>
        <authorList>
            <person name="Stein L.D."/>
            <person name="Bao Z."/>
            <person name="Blasiar D."/>
            <person name="Blumenthal T."/>
            <person name="Brent M.R."/>
            <person name="Chen N."/>
            <person name="Chinwalla A."/>
            <person name="Clarke L."/>
            <person name="Clee C."/>
            <person name="Coghlan A."/>
            <person name="Coulson A."/>
            <person name="D'Eustachio P."/>
            <person name="Fitch D.H."/>
            <person name="Fulton L.A."/>
            <person name="Fulton R.E."/>
            <person name="Griffiths-Jones S."/>
            <person name="Harris T.W."/>
            <person name="Hillier L.W."/>
            <person name="Kamath R."/>
            <person name="Kuwabara P.E."/>
            <person name="Mardis E.R."/>
            <person name="Marra M.A."/>
            <person name="Miner T.L."/>
            <person name="Minx P."/>
            <person name="Mullikin J.C."/>
            <person name="Plumb R.W."/>
            <person name="Rogers J."/>
            <person name="Schein J.E."/>
            <person name="Sohrmann M."/>
            <person name="Spieth J."/>
            <person name="Stajich J.E."/>
            <person name="Wei C."/>
            <person name="Willey D."/>
            <person name="Wilson R.K."/>
            <person name="Durbin R."/>
            <person name="Waterston R.H."/>
        </authorList>
    </citation>
    <scope>NUCLEOTIDE SEQUENCE [LARGE SCALE GENOMIC DNA]</scope>
    <source>
        <strain evidence="7 8">AF16</strain>
    </source>
</reference>
<dbReference type="WormBase" id="CBG07045">
    <property type="protein sequence ID" value="CBP43885"/>
    <property type="gene ID" value="WBGene00029216"/>
    <property type="gene designation" value="Cbr-gmeb-1"/>
</dbReference>
<dbReference type="AlphaFoldDB" id="A8X3U3"/>
<dbReference type="RefSeq" id="XP_002632182.1">
    <property type="nucleotide sequence ID" value="XM_002632136.1"/>
</dbReference>
<proteinExistence type="predicted"/>
<gene>
    <name evidence="9" type="primary">gmeb-1</name>
    <name evidence="7" type="synonym">Cbr-gmeb-1</name>
    <name evidence="9" type="ORF">CBG07045</name>
    <name evidence="7" type="ORF">CBG_07045</name>
</gene>
<dbReference type="EMBL" id="HE600960">
    <property type="protein sequence ID" value="CAP27303.1"/>
    <property type="molecule type" value="Genomic_DNA"/>
</dbReference>
<feature type="region of interest" description="Disordered" evidence="5">
    <location>
        <begin position="28"/>
        <end position="62"/>
    </location>
</feature>
<name>A8X3U3_CAEBR</name>
<dbReference type="HOGENOM" id="CLU_740179_0_0_1"/>
<dbReference type="GeneID" id="8574180"/>
<dbReference type="CTD" id="8574180"/>
<reference evidence="7 8" key="2">
    <citation type="journal article" date="2011" name="PLoS Genet.">
        <title>Caenorhabditis briggsae recombinant inbred line genotypes reveal inter-strain incompatibility and the evolution of recombination.</title>
        <authorList>
            <person name="Ross J.A."/>
            <person name="Koboldt D.C."/>
            <person name="Staisch J.E."/>
            <person name="Chamberlin H.M."/>
            <person name="Gupta B.P."/>
            <person name="Miller R.D."/>
            <person name="Baird S.E."/>
            <person name="Haag E.S."/>
        </authorList>
    </citation>
    <scope>NUCLEOTIDE SEQUENCE [LARGE SCALE GENOMIC DNA]</scope>
    <source>
        <strain evidence="7 8">AF16</strain>
    </source>
</reference>
<evidence type="ECO:0000259" key="6">
    <source>
        <dbReference type="PROSITE" id="PS50864"/>
    </source>
</evidence>
<evidence type="ECO:0000256" key="5">
    <source>
        <dbReference type="SAM" id="MobiDB-lite"/>
    </source>
</evidence>
<dbReference type="PANTHER" id="PTHR10417:SF6">
    <property type="entry name" value="SAND DOMAIN-CONTAINING PROTEIN"/>
    <property type="match status" value="1"/>
</dbReference>
<keyword evidence="2" id="KW-0804">Transcription</keyword>
<keyword evidence="3" id="KW-0539">Nucleus</keyword>
<dbReference type="InterPro" id="IPR000770">
    <property type="entry name" value="SAND_dom"/>
</dbReference>
<dbReference type="SUPFAM" id="SSF63763">
    <property type="entry name" value="SAND domain-like"/>
    <property type="match status" value="1"/>
</dbReference>
<dbReference type="PANTHER" id="PTHR10417">
    <property type="entry name" value="GLUCOCORTICOID MODULATORY ELEMENT-BINDING PROTEIN"/>
    <property type="match status" value="1"/>
</dbReference>
<dbReference type="PROSITE" id="PS50864">
    <property type="entry name" value="SAND"/>
    <property type="match status" value="1"/>
</dbReference>
<keyword evidence="4" id="KW-0175">Coiled coil</keyword>
<dbReference type="SMART" id="SM00258">
    <property type="entry name" value="SAND"/>
    <property type="match status" value="1"/>
</dbReference>
<feature type="domain" description="SAND" evidence="6">
    <location>
        <begin position="95"/>
        <end position="182"/>
    </location>
</feature>
<evidence type="ECO:0000256" key="2">
    <source>
        <dbReference type="ARBA" id="ARBA00023163"/>
    </source>
</evidence>
<feature type="compositionally biased region" description="Polar residues" evidence="5">
    <location>
        <begin position="44"/>
        <end position="59"/>
    </location>
</feature>
<evidence type="ECO:0000313" key="8">
    <source>
        <dbReference type="Proteomes" id="UP000008549"/>
    </source>
</evidence>
<dbReference type="Proteomes" id="UP000008549">
    <property type="component" value="Unassembled WGS sequence"/>
</dbReference>
<evidence type="ECO:0000313" key="7">
    <source>
        <dbReference type="EMBL" id="CAP27303.1"/>
    </source>
</evidence>
<dbReference type="KEGG" id="cbr:CBG_07045"/>
<keyword evidence="8" id="KW-1185">Reference proteome</keyword>
<evidence type="ECO:0000313" key="9">
    <source>
        <dbReference type="WormBase" id="CBG07045"/>
    </source>
</evidence>
<sequence length="428" mass="48270">MKRSFSDGVEEAAKLLEPAVKLLKENLENDDEVQEGQEELVNLGSESIPSPASSGTTPETAEPIQMPKYMAPNVAREFHRPRFSASPARQDLFLHVTISARSLCFIIHLKIKCGNLIGRLHTELFICPGIREQCIEIAGCSQLLTPVEFTIRAEKSKQKDWKGSIKHNGRMLRTLMEDKQLDFYNHEEHCSFKCHSRNYITKNGGTQSKDVVRVKEAPQRRHSIAAVPIVPPQTFINQFLQEGMINPELLSILQAHCNAENQKRLEEAERQRLQKQHAIKNLLRNDPVTFWKQIMLSKLPAMVFSKISNEFGIIAQNLSYGTEIASNAQKLLQMIQAFNLEDALCREMCGEFILPTSNVVPLLPLLATSPILATPPVPTQKASVPVPSKEIQPILPIQNPQISFFNNNNNHVLTSSEKLEMMLQSMHN</sequence>
<dbReference type="GO" id="GO:0046872">
    <property type="term" value="F:metal ion binding"/>
    <property type="evidence" value="ECO:0007669"/>
    <property type="project" value="UniProtKB-KW"/>
</dbReference>
<dbReference type="Pfam" id="PF01342">
    <property type="entry name" value="SAND"/>
    <property type="match status" value="1"/>
</dbReference>
<dbReference type="eggNOG" id="KOG4333">
    <property type="taxonomic scope" value="Eukaryota"/>
</dbReference>
<dbReference type="STRING" id="6238.A8X3U3"/>
<dbReference type="InParanoid" id="A8X3U3"/>